<dbReference type="AlphaFoldDB" id="A0A3Q9HQY1"/>
<dbReference type="Proteomes" id="UP000267250">
    <property type="component" value="Chromosome"/>
</dbReference>
<dbReference type="PROSITE" id="PS51257">
    <property type="entry name" value="PROKAR_LIPOPROTEIN"/>
    <property type="match status" value="1"/>
</dbReference>
<sequence length="281" mass="30918">MKKRITVFCFILVVGLVLSGCALKQLVMSNEELIKDAIKNYVLNDLVLESDDSSYLFFDDDKDSTTTLPDKFAAKVEYTRGQMTREVTKVTVDKDAGVATAEVLVTIPGEVKLFYASGEYIGTKDATLSGKAIFTAEKVGDKWKIADIEMNLTTNESAPIISNVTLDPQPVLPGQQLKIFAEISGEKGDRFRVVARNRAGSVRTRLVDNGNPFRYDNAANDGIYSGWVEIRENAEPGLYKGGIKAVTWGSVRDISRDENGEFLVPVKITIKVFTVEVGEGE</sequence>
<evidence type="ECO:0000313" key="1">
    <source>
        <dbReference type="EMBL" id="AZR73667.1"/>
    </source>
</evidence>
<gene>
    <name evidence="1" type="ORF">BBF96_09880</name>
</gene>
<dbReference type="RefSeq" id="WP_127017012.1">
    <property type="nucleotide sequence ID" value="NZ_CP016379.1"/>
</dbReference>
<name>A0A3Q9HQY1_9FIRM</name>
<proteinExistence type="predicted"/>
<reference evidence="1 2" key="1">
    <citation type="submission" date="2016-07" db="EMBL/GenBank/DDBJ databases">
        <title>Genome and transcriptome analysis of iron-reducing fermentative bacteria Anoxybacter fermentans.</title>
        <authorList>
            <person name="Zeng X."/>
            <person name="Shao Z."/>
        </authorList>
    </citation>
    <scope>NUCLEOTIDE SEQUENCE [LARGE SCALE GENOMIC DNA]</scope>
    <source>
        <strain evidence="1 2">DY22613</strain>
    </source>
</reference>
<organism evidence="1 2">
    <name type="scientific">Anoxybacter fermentans</name>
    <dbReference type="NCBI Taxonomy" id="1323375"/>
    <lineage>
        <taxon>Bacteria</taxon>
        <taxon>Bacillati</taxon>
        <taxon>Bacillota</taxon>
        <taxon>Clostridia</taxon>
        <taxon>Halanaerobiales</taxon>
        <taxon>Anoxybacter</taxon>
    </lineage>
</organism>
<accession>A0A3Q9HQY1</accession>
<protein>
    <submittedName>
        <fullName evidence="1">Uncharacterized protein</fullName>
    </submittedName>
</protein>
<evidence type="ECO:0000313" key="2">
    <source>
        <dbReference type="Proteomes" id="UP000267250"/>
    </source>
</evidence>
<dbReference type="EMBL" id="CP016379">
    <property type="protein sequence ID" value="AZR73667.1"/>
    <property type="molecule type" value="Genomic_DNA"/>
</dbReference>
<dbReference type="KEGG" id="aft:BBF96_09880"/>
<keyword evidence="2" id="KW-1185">Reference proteome</keyword>